<dbReference type="EMBL" id="JBFOLJ010000003">
    <property type="protein sequence ID" value="KAL2548971.1"/>
    <property type="molecule type" value="Genomic_DNA"/>
</dbReference>
<feature type="region of interest" description="Disordered" evidence="1">
    <location>
        <begin position="90"/>
        <end position="123"/>
    </location>
</feature>
<reference evidence="3" key="1">
    <citation type="submission" date="2024-07" db="EMBL/GenBank/DDBJ databases">
        <title>Two chromosome-level genome assemblies of Korean endemic species Abeliophyllum distichum and Forsythia ovata (Oleaceae).</title>
        <authorList>
            <person name="Jang H."/>
        </authorList>
    </citation>
    <scope>NUCLEOTIDE SEQUENCE [LARGE SCALE GENOMIC DNA]</scope>
</reference>
<dbReference type="PANTHER" id="PTHR33601">
    <property type="entry name" value="PROTEIN LITTLE ZIPPER 4"/>
    <property type="match status" value="1"/>
</dbReference>
<dbReference type="PANTHER" id="PTHR33601:SF1">
    <property type="entry name" value="PROTEIN LITTLE ZIPPER 4"/>
    <property type="match status" value="1"/>
</dbReference>
<dbReference type="InterPro" id="IPR039312">
    <property type="entry name" value="ZPR"/>
</dbReference>
<feature type="compositionally biased region" description="Polar residues" evidence="1">
    <location>
        <begin position="90"/>
        <end position="114"/>
    </location>
</feature>
<dbReference type="AlphaFoldDB" id="A0ABD1WH04"/>
<evidence type="ECO:0000313" key="3">
    <source>
        <dbReference type="Proteomes" id="UP001604277"/>
    </source>
</evidence>
<organism evidence="2 3">
    <name type="scientific">Forsythia ovata</name>
    <dbReference type="NCBI Taxonomy" id="205694"/>
    <lineage>
        <taxon>Eukaryota</taxon>
        <taxon>Viridiplantae</taxon>
        <taxon>Streptophyta</taxon>
        <taxon>Embryophyta</taxon>
        <taxon>Tracheophyta</taxon>
        <taxon>Spermatophyta</taxon>
        <taxon>Magnoliopsida</taxon>
        <taxon>eudicotyledons</taxon>
        <taxon>Gunneridae</taxon>
        <taxon>Pentapetalae</taxon>
        <taxon>asterids</taxon>
        <taxon>lamiids</taxon>
        <taxon>Lamiales</taxon>
        <taxon>Oleaceae</taxon>
        <taxon>Forsythieae</taxon>
        <taxon>Forsythia</taxon>
    </lineage>
</organism>
<evidence type="ECO:0000256" key="1">
    <source>
        <dbReference type="SAM" id="MobiDB-lite"/>
    </source>
</evidence>
<dbReference type="Proteomes" id="UP001604277">
    <property type="component" value="Unassembled WGS sequence"/>
</dbReference>
<gene>
    <name evidence="2" type="ORF">Fot_10501</name>
</gene>
<name>A0ABD1WH04_9LAMI</name>
<evidence type="ECO:0000313" key="2">
    <source>
        <dbReference type="EMBL" id="KAL2548971.1"/>
    </source>
</evidence>
<accession>A0ABD1WH04</accession>
<proteinExistence type="predicted"/>
<comment type="caution">
    <text evidence="2">The sequence shown here is derived from an EMBL/GenBank/DDBJ whole genome shotgun (WGS) entry which is preliminary data.</text>
</comment>
<keyword evidence="3" id="KW-1185">Reference proteome</keyword>
<sequence>MGTSFCDMYCLQVVQLEKIKNNIEEKAFQHVDARSIVDYPYFAALLMLSCMEKQNSELYLQNCHIILENERLRKKAQRLNQENRALLSELQQRLSGTNSAQKNDFEINNTSNSMTDHRKSNKP</sequence>
<protein>
    <submittedName>
        <fullName evidence="2">Uncharacterized protein</fullName>
    </submittedName>
</protein>